<sequence length="414" mass="48621">MSFRRNLRSNRSNCAQNENSENTGGGERCERRLRRRDANGQAIVKIAARKTALKDERHRQLMEQRRKEVCTMLNSPPKRKENNANSKANSNSSSKEPNLRNLTPIFDYEMFKQAQAKAAKLLQEQMKDANNKKDGIKHIEMGKYEMEVWYSSPYPEEYLCLPKLYICEFCLKYFNLRLVLKRHMMKCPYHCPPGDEIYRKGNISIFEIDGEKNKFYCRNLCLVAKLFLDHKTLYYDVEPFKFYIMTEFDSEGFHIIGYFSKEKNSFLNYNVSCILTFPPYQKQGYGRMLIDFSYLLTKLEGKVGSPEKPLSDLGLISYRSYWKNVILEYLCNYKDSEISIKDLSQETAINAYDIVSTLQALGMLKYWKGKHLVLTRKEILDEYRAKLKKKKNIKTIDQSCLHWQPSTSSSNSNR</sequence>
<evidence type="ECO:0000256" key="18">
    <source>
        <dbReference type="SAM" id="MobiDB-lite"/>
    </source>
</evidence>
<dbReference type="STRING" id="1965070.A0A3S3SAP5"/>
<keyword evidence="17" id="KW-0175">Coiled coil</keyword>
<keyword evidence="11" id="KW-0156">Chromatin regulator</keyword>
<evidence type="ECO:0000256" key="6">
    <source>
        <dbReference type="ARBA" id="ARBA00022679"/>
    </source>
</evidence>
<dbReference type="Pfam" id="PF01853">
    <property type="entry name" value="MOZ_SAS"/>
    <property type="match status" value="1"/>
</dbReference>
<dbReference type="AlphaFoldDB" id="A0A3S3SAP5"/>
<keyword evidence="12" id="KW-0007">Acetylation</keyword>
<evidence type="ECO:0000256" key="13">
    <source>
        <dbReference type="ARBA" id="ARBA00023242"/>
    </source>
</evidence>
<dbReference type="GO" id="GO:0036409">
    <property type="term" value="C:histone H3-K14 acetyltransferase complex"/>
    <property type="evidence" value="ECO:0007669"/>
    <property type="project" value="TreeGrafter"/>
</dbReference>
<evidence type="ECO:0000256" key="9">
    <source>
        <dbReference type="ARBA" id="ARBA00022771"/>
    </source>
</evidence>
<keyword evidence="5" id="KW-0963">Cytoplasm</keyword>
<dbReference type="SUPFAM" id="SSF55729">
    <property type="entry name" value="Acyl-CoA N-acyltransferases (Nat)"/>
    <property type="match status" value="1"/>
</dbReference>
<evidence type="ECO:0000313" key="20">
    <source>
        <dbReference type="EMBL" id="RWS11547.1"/>
    </source>
</evidence>
<evidence type="ECO:0000256" key="7">
    <source>
        <dbReference type="ARBA" id="ARBA00022705"/>
    </source>
</evidence>
<evidence type="ECO:0000256" key="3">
    <source>
        <dbReference type="ARBA" id="ARBA00004584"/>
    </source>
</evidence>
<dbReference type="Proteomes" id="UP000285301">
    <property type="component" value="Unassembled WGS sequence"/>
</dbReference>
<evidence type="ECO:0000313" key="22">
    <source>
        <dbReference type="Proteomes" id="UP000285301"/>
    </source>
</evidence>
<keyword evidence="8" id="KW-0479">Metal-binding</keyword>
<reference evidence="20" key="2">
    <citation type="submission" date="2018-11" db="EMBL/GenBank/DDBJ databases">
        <title>Trombidioid mite genomics.</title>
        <authorList>
            <person name="Dong X."/>
        </authorList>
    </citation>
    <scope>NUCLEOTIDE SEQUENCE</scope>
    <source>
        <strain evidence="20">UoL-WK</strain>
    </source>
</reference>
<accession>A0A3S3SAP5</accession>
<dbReference type="EMBL" id="NCKU01001662">
    <property type="protein sequence ID" value="RWS11550.1"/>
    <property type="molecule type" value="Genomic_DNA"/>
</dbReference>
<dbReference type="InterPro" id="IPR016181">
    <property type="entry name" value="Acyl_CoA_acyltransferase"/>
</dbReference>
<keyword evidence="7" id="KW-0235">DNA replication</keyword>
<proteinExistence type="inferred from homology"/>
<dbReference type="GO" id="GO:0008270">
    <property type="term" value="F:zinc ion binding"/>
    <property type="evidence" value="ECO:0007669"/>
    <property type="project" value="UniProtKB-KW"/>
</dbReference>
<organism evidence="20 22">
    <name type="scientific">Dinothrombium tinctorium</name>
    <dbReference type="NCBI Taxonomy" id="1965070"/>
    <lineage>
        <taxon>Eukaryota</taxon>
        <taxon>Metazoa</taxon>
        <taxon>Ecdysozoa</taxon>
        <taxon>Arthropoda</taxon>
        <taxon>Chelicerata</taxon>
        <taxon>Arachnida</taxon>
        <taxon>Acari</taxon>
        <taxon>Acariformes</taxon>
        <taxon>Trombidiformes</taxon>
        <taxon>Prostigmata</taxon>
        <taxon>Anystina</taxon>
        <taxon>Parasitengona</taxon>
        <taxon>Trombidioidea</taxon>
        <taxon>Trombidiidae</taxon>
        <taxon>Dinothrombium</taxon>
    </lineage>
</organism>
<dbReference type="InterPro" id="IPR040706">
    <property type="entry name" value="Zf-MYST"/>
</dbReference>
<evidence type="ECO:0000256" key="1">
    <source>
        <dbReference type="ARBA" id="ARBA00004123"/>
    </source>
</evidence>
<keyword evidence="14" id="KW-0137">Centromere</keyword>
<evidence type="ECO:0000256" key="5">
    <source>
        <dbReference type="ARBA" id="ARBA00022490"/>
    </source>
</evidence>
<feature type="region of interest" description="Disordered" evidence="18">
    <location>
        <begin position="70"/>
        <end position="100"/>
    </location>
</feature>
<keyword evidence="9" id="KW-0863">Zinc-finger</keyword>
<dbReference type="EC" id="2.3.1.48" evidence="16"/>
<dbReference type="FunFam" id="3.30.60.60:FF:000001">
    <property type="entry name" value="Histone acetyltransferase"/>
    <property type="match status" value="1"/>
</dbReference>
<dbReference type="PROSITE" id="PS51726">
    <property type="entry name" value="MYST_HAT"/>
    <property type="match status" value="1"/>
</dbReference>
<dbReference type="PANTHER" id="PTHR10615:SF161">
    <property type="entry name" value="HISTONE ACETYLTRANSFERASE KAT7"/>
    <property type="match status" value="1"/>
</dbReference>
<comment type="caution">
    <text evidence="20">The sequence shown here is derived from an EMBL/GenBank/DDBJ whole genome shotgun (WGS) entry which is preliminary data.</text>
</comment>
<evidence type="ECO:0000256" key="14">
    <source>
        <dbReference type="ARBA" id="ARBA00023328"/>
    </source>
</evidence>
<dbReference type="GO" id="GO:0003682">
    <property type="term" value="F:chromatin binding"/>
    <property type="evidence" value="ECO:0007669"/>
    <property type="project" value="TreeGrafter"/>
</dbReference>
<keyword evidence="13 16" id="KW-0539">Nucleus</keyword>
<dbReference type="InterPro" id="IPR036388">
    <property type="entry name" value="WH-like_DNA-bd_sf"/>
</dbReference>
<evidence type="ECO:0000256" key="2">
    <source>
        <dbReference type="ARBA" id="ARBA00004514"/>
    </source>
</evidence>
<evidence type="ECO:0000256" key="12">
    <source>
        <dbReference type="ARBA" id="ARBA00022990"/>
    </source>
</evidence>
<dbReference type="Pfam" id="PF17772">
    <property type="entry name" value="zf-MYST"/>
    <property type="match status" value="1"/>
</dbReference>
<evidence type="ECO:0000256" key="16">
    <source>
        <dbReference type="RuleBase" id="RU361211"/>
    </source>
</evidence>
<dbReference type="GO" id="GO:0000775">
    <property type="term" value="C:chromosome, centromeric region"/>
    <property type="evidence" value="ECO:0007669"/>
    <property type="project" value="UniProtKB-SubCell"/>
</dbReference>
<dbReference type="GO" id="GO:0006357">
    <property type="term" value="P:regulation of transcription by RNA polymerase II"/>
    <property type="evidence" value="ECO:0007669"/>
    <property type="project" value="TreeGrafter"/>
</dbReference>
<dbReference type="OrthoDB" id="787137at2759"/>
<dbReference type="FunFam" id="1.10.10.10:FF:000092">
    <property type="entry name" value="Histone acetyltransferase"/>
    <property type="match status" value="1"/>
</dbReference>
<dbReference type="GO" id="GO:0010485">
    <property type="term" value="F:histone H4 acetyltransferase activity"/>
    <property type="evidence" value="ECO:0007669"/>
    <property type="project" value="TreeGrafter"/>
</dbReference>
<dbReference type="GO" id="GO:0045815">
    <property type="term" value="P:transcription initiation-coupled chromatin remodeling"/>
    <property type="evidence" value="ECO:0007669"/>
    <property type="project" value="UniProtKB-ARBA"/>
</dbReference>
<feature type="active site" description="Proton donor/acceptor" evidence="15">
    <location>
        <position position="307"/>
    </location>
</feature>
<feature type="region of interest" description="Disordered" evidence="18">
    <location>
        <begin position="1"/>
        <end position="29"/>
    </location>
</feature>
<feature type="compositionally biased region" description="Low complexity" evidence="18">
    <location>
        <begin position="83"/>
        <end position="95"/>
    </location>
</feature>
<evidence type="ECO:0000256" key="15">
    <source>
        <dbReference type="PIRSR" id="PIRSR602717-51"/>
    </source>
</evidence>
<dbReference type="FunFam" id="3.40.630.30:FF:000001">
    <property type="entry name" value="Histone acetyltransferase"/>
    <property type="match status" value="1"/>
</dbReference>
<dbReference type="InterPro" id="IPR002717">
    <property type="entry name" value="HAT_MYST-type"/>
</dbReference>
<feature type="domain" description="MYST-type HAT" evidence="19">
    <location>
        <begin position="131"/>
        <end position="405"/>
    </location>
</feature>
<evidence type="ECO:0000256" key="17">
    <source>
        <dbReference type="SAM" id="Coils"/>
    </source>
</evidence>
<dbReference type="GO" id="GO:0010484">
    <property type="term" value="F:histone H3 acetyltransferase activity"/>
    <property type="evidence" value="ECO:0007669"/>
    <property type="project" value="TreeGrafter"/>
</dbReference>
<evidence type="ECO:0000256" key="8">
    <source>
        <dbReference type="ARBA" id="ARBA00022723"/>
    </source>
</evidence>
<dbReference type="InterPro" id="IPR050603">
    <property type="entry name" value="MYST_HAT"/>
</dbReference>
<protein>
    <recommendedName>
        <fullName evidence="16">Histone acetyltransferase</fullName>
        <ecNumber evidence="16">2.3.1.48</ecNumber>
    </recommendedName>
</protein>
<evidence type="ECO:0000256" key="11">
    <source>
        <dbReference type="ARBA" id="ARBA00022853"/>
    </source>
</evidence>
<evidence type="ECO:0000259" key="19">
    <source>
        <dbReference type="PROSITE" id="PS51726"/>
    </source>
</evidence>
<keyword evidence="6 20" id="KW-0808">Transferase</keyword>
<keyword evidence="22" id="KW-1185">Reference proteome</keyword>
<dbReference type="Gene3D" id="1.10.10.10">
    <property type="entry name" value="Winged helix-like DNA-binding domain superfamily/Winged helix DNA-binding domain"/>
    <property type="match status" value="1"/>
</dbReference>
<keyword evidence="10" id="KW-0862">Zinc</keyword>
<evidence type="ECO:0000313" key="21">
    <source>
        <dbReference type="EMBL" id="RWS11550.1"/>
    </source>
</evidence>
<dbReference type="Gene3D" id="3.40.630.30">
    <property type="match status" value="1"/>
</dbReference>
<dbReference type="GO" id="GO:0005829">
    <property type="term" value="C:cytosol"/>
    <property type="evidence" value="ECO:0007669"/>
    <property type="project" value="UniProtKB-SubCell"/>
</dbReference>
<dbReference type="PANTHER" id="PTHR10615">
    <property type="entry name" value="HISTONE ACETYLTRANSFERASE"/>
    <property type="match status" value="1"/>
</dbReference>
<comment type="catalytic activity">
    <reaction evidence="16">
        <text>L-lysyl-[protein] + acetyl-CoA = N(6)-acetyl-L-lysyl-[protein] + CoA + H(+)</text>
        <dbReference type="Rhea" id="RHEA:45948"/>
        <dbReference type="Rhea" id="RHEA-COMP:9752"/>
        <dbReference type="Rhea" id="RHEA-COMP:10731"/>
        <dbReference type="ChEBI" id="CHEBI:15378"/>
        <dbReference type="ChEBI" id="CHEBI:29969"/>
        <dbReference type="ChEBI" id="CHEBI:57287"/>
        <dbReference type="ChEBI" id="CHEBI:57288"/>
        <dbReference type="ChEBI" id="CHEBI:61930"/>
        <dbReference type="EC" id="2.3.1.48"/>
    </reaction>
</comment>
<feature type="coiled-coil region" evidence="17">
    <location>
        <begin position="112"/>
        <end position="139"/>
    </location>
</feature>
<dbReference type="GO" id="GO:0006260">
    <property type="term" value="P:DNA replication"/>
    <property type="evidence" value="ECO:0007669"/>
    <property type="project" value="UniProtKB-KW"/>
</dbReference>
<dbReference type="EMBL" id="NCKU01001663">
    <property type="protein sequence ID" value="RWS11547.1"/>
    <property type="molecule type" value="Genomic_DNA"/>
</dbReference>
<name>A0A3S3SAP5_9ACAR</name>
<dbReference type="Gene3D" id="3.30.60.60">
    <property type="entry name" value="N-acetyl transferase-like"/>
    <property type="match status" value="1"/>
</dbReference>
<evidence type="ECO:0000256" key="4">
    <source>
        <dbReference type="ARBA" id="ARBA00010107"/>
    </source>
</evidence>
<comment type="similarity">
    <text evidence="4 16">Belongs to the MYST (SAS/MOZ) family.</text>
</comment>
<evidence type="ECO:0000256" key="10">
    <source>
        <dbReference type="ARBA" id="ARBA00022833"/>
    </source>
</evidence>
<gene>
    <name evidence="20" type="ORF">B4U79_00579</name>
    <name evidence="21" type="ORF">B4U79_07228</name>
</gene>
<comment type="subcellular location">
    <subcellularLocation>
        <location evidence="3">Chromosome</location>
        <location evidence="3">Centromere</location>
    </subcellularLocation>
    <subcellularLocation>
        <location evidence="2">Cytoplasm</location>
        <location evidence="2">Cytosol</location>
    </subcellularLocation>
    <subcellularLocation>
        <location evidence="1 16">Nucleus</location>
    </subcellularLocation>
</comment>
<dbReference type="GO" id="GO:0003712">
    <property type="term" value="F:transcription coregulator activity"/>
    <property type="evidence" value="ECO:0007669"/>
    <property type="project" value="TreeGrafter"/>
</dbReference>
<dbReference type="GO" id="GO:1902035">
    <property type="term" value="P:positive regulation of hematopoietic stem cell proliferation"/>
    <property type="evidence" value="ECO:0007669"/>
    <property type="project" value="UniProtKB-ARBA"/>
</dbReference>
<reference evidence="20 22" key="1">
    <citation type="journal article" date="2018" name="Gigascience">
        <title>Genomes of trombidid mites reveal novel predicted allergens and laterally-transferred genes associated with secondary metabolism.</title>
        <authorList>
            <person name="Dong X."/>
            <person name="Chaisiri K."/>
            <person name="Xia D."/>
            <person name="Armstrong S.D."/>
            <person name="Fang Y."/>
            <person name="Donnelly M.J."/>
            <person name="Kadowaki T."/>
            <person name="McGarry J.W."/>
            <person name="Darby A.C."/>
            <person name="Makepeace B.L."/>
        </authorList>
    </citation>
    <scope>NUCLEOTIDE SEQUENCE [LARGE SCALE GENOMIC DNA]</scope>
    <source>
        <strain evidence="20">UoL-WK</strain>
    </source>
</reference>